<dbReference type="PANTHER" id="PTHR31286">
    <property type="entry name" value="GLYCINE-RICH CELL WALL STRUCTURAL PROTEIN 1.8-LIKE"/>
    <property type="match status" value="1"/>
</dbReference>
<dbReference type="InterPro" id="IPR025558">
    <property type="entry name" value="DUF4283"/>
</dbReference>
<dbReference type="Pfam" id="PF14111">
    <property type="entry name" value="DUF4283"/>
    <property type="match status" value="1"/>
</dbReference>
<dbReference type="InterPro" id="IPR025836">
    <property type="entry name" value="Zn_knuckle_CX2CX4HX4C"/>
</dbReference>
<keyword evidence="1" id="KW-0862">Zinc</keyword>
<evidence type="ECO:0000259" key="2">
    <source>
        <dbReference type="PROSITE" id="PS50158"/>
    </source>
</evidence>
<dbReference type="Pfam" id="PF14392">
    <property type="entry name" value="zf-CCHC_4"/>
    <property type="match status" value="1"/>
</dbReference>
<dbReference type="STRING" id="35608.A0A2U1MSB7"/>
<proteinExistence type="predicted"/>
<dbReference type="InterPro" id="IPR040256">
    <property type="entry name" value="At4g02000-like"/>
</dbReference>
<gene>
    <name evidence="3" type="ORF">CTI12_AA345860</name>
</gene>
<dbReference type="GO" id="GO:0008270">
    <property type="term" value="F:zinc ion binding"/>
    <property type="evidence" value="ECO:0007669"/>
    <property type="project" value="UniProtKB-KW"/>
</dbReference>
<keyword evidence="1" id="KW-0863">Zinc-finger</keyword>
<name>A0A2U1MSB7_ARTAN</name>
<organism evidence="3 4">
    <name type="scientific">Artemisia annua</name>
    <name type="common">Sweet wormwood</name>
    <dbReference type="NCBI Taxonomy" id="35608"/>
    <lineage>
        <taxon>Eukaryota</taxon>
        <taxon>Viridiplantae</taxon>
        <taxon>Streptophyta</taxon>
        <taxon>Embryophyta</taxon>
        <taxon>Tracheophyta</taxon>
        <taxon>Spermatophyta</taxon>
        <taxon>Magnoliopsida</taxon>
        <taxon>eudicotyledons</taxon>
        <taxon>Gunneridae</taxon>
        <taxon>Pentapetalae</taxon>
        <taxon>asterids</taxon>
        <taxon>campanulids</taxon>
        <taxon>Asterales</taxon>
        <taxon>Asteraceae</taxon>
        <taxon>Asteroideae</taxon>
        <taxon>Anthemideae</taxon>
        <taxon>Artemisiinae</taxon>
        <taxon>Artemisia</taxon>
    </lineage>
</organism>
<evidence type="ECO:0000256" key="1">
    <source>
        <dbReference type="PROSITE-ProRule" id="PRU00047"/>
    </source>
</evidence>
<dbReference type="EMBL" id="PKPP01004484">
    <property type="protein sequence ID" value="PWA64139.1"/>
    <property type="molecule type" value="Genomic_DNA"/>
</dbReference>
<feature type="domain" description="CCHC-type" evidence="2">
    <location>
        <begin position="199"/>
        <end position="212"/>
    </location>
</feature>
<dbReference type="PROSITE" id="PS50158">
    <property type="entry name" value="ZF_CCHC"/>
    <property type="match status" value="1"/>
</dbReference>
<dbReference type="AlphaFoldDB" id="A0A2U1MSB7"/>
<reference evidence="3 4" key="1">
    <citation type="journal article" date="2018" name="Mol. Plant">
        <title>The genome of Artemisia annua provides insight into the evolution of Asteraceae family and artemisinin biosynthesis.</title>
        <authorList>
            <person name="Shen Q."/>
            <person name="Zhang L."/>
            <person name="Liao Z."/>
            <person name="Wang S."/>
            <person name="Yan T."/>
            <person name="Shi P."/>
            <person name="Liu M."/>
            <person name="Fu X."/>
            <person name="Pan Q."/>
            <person name="Wang Y."/>
            <person name="Lv Z."/>
            <person name="Lu X."/>
            <person name="Zhang F."/>
            <person name="Jiang W."/>
            <person name="Ma Y."/>
            <person name="Chen M."/>
            <person name="Hao X."/>
            <person name="Li L."/>
            <person name="Tang Y."/>
            <person name="Lv G."/>
            <person name="Zhou Y."/>
            <person name="Sun X."/>
            <person name="Brodelius P.E."/>
            <person name="Rose J.K.C."/>
            <person name="Tang K."/>
        </authorList>
    </citation>
    <scope>NUCLEOTIDE SEQUENCE [LARGE SCALE GENOMIC DNA]</scope>
    <source>
        <strain evidence="4">cv. Huhao1</strain>
        <tissue evidence="3">Leaf</tissue>
    </source>
</reference>
<keyword evidence="1" id="KW-0479">Metal-binding</keyword>
<dbReference type="OrthoDB" id="1938170at2759"/>
<accession>A0A2U1MSB7</accession>
<keyword evidence="4" id="KW-1185">Reference proteome</keyword>
<dbReference type="PANTHER" id="PTHR31286:SF167">
    <property type="entry name" value="OS09G0268800 PROTEIN"/>
    <property type="match status" value="1"/>
</dbReference>
<sequence length="273" mass="31808">MRNITVNEAEDEVVGYEGESRNGGIGRAVRTMLGRVHTDRPYSFQRMKKALSAAWRPRRSVTFNELDSNMFLVHFDHYVDFKRVVEDGPWSFERNLVVLKSTENDELPTESDMSKVSFWIRLLNVPLSWRNKVSVGRIAAKLGDVMDVDDAYFENQSKHIRAKVMINILSPLCRFVNVMNLQNEKVRVYIQYEKLPNYCYWCGLLGHIEKECLTKPLEIDGKTFKDWPFNEHLRASNAWEDGQSWGVQSPVYVDLSNSKTNTKVQWQNFKGQM</sequence>
<dbReference type="Proteomes" id="UP000245207">
    <property type="component" value="Unassembled WGS sequence"/>
</dbReference>
<comment type="caution">
    <text evidence="3">The sequence shown here is derived from an EMBL/GenBank/DDBJ whole genome shotgun (WGS) entry which is preliminary data.</text>
</comment>
<evidence type="ECO:0000313" key="3">
    <source>
        <dbReference type="EMBL" id="PWA64139.1"/>
    </source>
</evidence>
<dbReference type="InterPro" id="IPR001878">
    <property type="entry name" value="Znf_CCHC"/>
</dbReference>
<evidence type="ECO:0000313" key="4">
    <source>
        <dbReference type="Proteomes" id="UP000245207"/>
    </source>
</evidence>
<protein>
    <recommendedName>
        <fullName evidence="2">CCHC-type domain-containing protein</fullName>
    </recommendedName>
</protein>
<dbReference type="GO" id="GO:0003676">
    <property type="term" value="F:nucleic acid binding"/>
    <property type="evidence" value="ECO:0007669"/>
    <property type="project" value="InterPro"/>
</dbReference>